<reference evidence="6" key="1">
    <citation type="journal article" date="2020" name="mSystems">
        <title>Genome- and Community-Level Interaction Insights into Carbon Utilization and Element Cycling Functions of Hydrothermarchaeota in Hydrothermal Sediment.</title>
        <authorList>
            <person name="Zhou Z."/>
            <person name="Liu Y."/>
            <person name="Xu W."/>
            <person name="Pan J."/>
            <person name="Luo Z.H."/>
            <person name="Li M."/>
        </authorList>
    </citation>
    <scope>NUCLEOTIDE SEQUENCE [LARGE SCALE GENOMIC DNA]</scope>
    <source>
        <strain evidence="6">SpSt-906</strain>
    </source>
</reference>
<comment type="similarity">
    <text evidence="2">Belongs to the transposase mutator family.</text>
</comment>
<dbReference type="GO" id="GO:0004803">
    <property type="term" value="F:transposase activity"/>
    <property type="evidence" value="ECO:0007669"/>
    <property type="project" value="InterPro"/>
</dbReference>
<comment type="function">
    <text evidence="1">Required for the transposition of the insertion element.</text>
</comment>
<keyword evidence="5" id="KW-0233">DNA recombination</keyword>
<dbReference type="GO" id="GO:0006313">
    <property type="term" value="P:DNA transposition"/>
    <property type="evidence" value="ECO:0007669"/>
    <property type="project" value="InterPro"/>
</dbReference>
<dbReference type="EMBL" id="DTMQ01000040">
    <property type="protein sequence ID" value="HGE99648.1"/>
    <property type="molecule type" value="Genomic_DNA"/>
</dbReference>
<evidence type="ECO:0000256" key="5">
    <source>
        <dbReference type="ARBA" id="ARBA00023172"/>
    </source>
</evidence>
<comment type="caution">
    <text evidence="6">The sequence shown here is derived from an EMBL/GenBank/DDBJ whole genome shotgun (WGS) entry which is preliminary data.</text>
</comment>
<dbReference type="Pfam" id="PF00872">
    <property type="entry name" value="Transposase_mut"/>
    <property type="match status" value="1"/>
</dbReference>
<evidence type="ECO:0008006" key="7">
    <source>
        <dbReference type="Google" id="ProtNLM"/>
    </source>
</evidence>
<protein>
    <recommendedName>
        <fullName evidence="7">Mutator family transposase</fullName>
    </recommendedName>
</protein>
<proteinExistence type="inferred from homology"/>
<evidence type="ECO:0000256" key="4">
    <source>
        <dbReference type="ARBA" id="ARBA00023125"/>
    </source>
</evidence>
<name>A0A7C3URR5_UNCW3</name>
<dbReference type="InterPro" id="IPR001207">
    <property type="entry name" value="Transposase_mutator"/>
</dbReference>
<sequence length="62" mass="7120">MKVRVGLWVVRCTILLVIGVREDGEKVFLGMEMMSGEEKEAWRHFLDNYGKSGFKEGKISDN</sequence>
<evidence type="ECO:0000256" key="2">
    <source>
        <dbReference type="ARBA" id="ARBA00010961"/>
    </source>
</evidence>
<evidence type="ECO:0000256" key="1">
    <source>
        <dbReference type="ARBA" id="ARBA00002190"/>
    </source>
</evidence>
<gene>
    <name evidence="6" type="ORF">ENX07_06230</name>
</gene>
<dbReference type="GO" id="GO:0003677">
    <property type="term" value="F:DNA binding"/>
    <property type="evidence" value="ECO:0007669"/>
    <property type="project" value="UniProtKB-KW"/>
</dbReference>
<accession>A0A7C3URR5</accession>
<keyword evidence="4" id="KW-0238">DNA-binding</keyword>
<keyword evidence="3" id="KW-0815">Transposition</keyword>
<dbReference type="AlphaFoldDB" id="A0A7C3URR5"/>
<evidence type="ECO:0000313" key="6">
    <source>
        <dbReference type="EMBL" id="HGE99648.1"/>
    </source>
</evidence>
<organism evidence="6">
    <name type="scientific">candidate division WOR-3 bacterium</name>
    <dbReference type="NCBI Taxonomy" id="2052148"/>
    <lineage>
        <taxon>Bacteria</taxon>
        <taxon>Bacteria division WOR-3</taxon>
    </lineage>
</organism>
<evidence type="ECO:0000256" key="3">
    <source>
        <dbReference type="ARBA" id="ARBA00022578"/>
    </source>
</evidence>